<dbReference type="PROSITE" id="PS51003">
    <property type="entry name" value="CYTB_CTER"/>
    <property type="match status" value="1"/>
</dbReference>
<keyword evidence="11 20" id="KW-0249">Electron transport</keyword>
<keyword evidence="7 20" id="KW-0679">Respiratory chain</keyword>
<feature type="transmembrane region" description="Helical" evidence="20">
    <location>
        <begin position="30"/>
        <end position="56"/>
    </location>
</feature>
<evidence type="ECO:0000259" key="21">
    <source>
        <dbReference type="PROSITE" id="PS51002"/>
    </source>
</evidence>
<evidence type="ECO:0000256" key="14">
    <source>
        <dbReference type="ARBA" id="ARBA00023075"/>
    </source>
</evidence>
<gene>
    <name evidence="23" type="primary">cytb</name>
</gene>
<dbReference type="GO" id="GO:0006122">
    <property type="term" value="P:mitochondrial electron transport, ubiquinol to cytochrome c"/>
    <property type="evidence" value="ECO:0007669"/>
    <property type="project" value="TreeGrafter"/>
</dbReference>
<evidence type="ECO:0000256" key="10">
    <source>
        <dbReference type="ARBA" id="ARBA00022792"/>
    </source>
</evidence>
<keyword evidence="8 20" id="KW-0812">Transmembrane</keyword>
<comment type="cofactor">
    <cofactor evidence="20">
        <name>heme b</name>
        <dbReference type="ChEBI" id="CHEBI:60344"/>
    </cofactor>
    <text evidence="20">Binds 2 heme groups non-covalently.</text>
</comment>
<dbReference type="GO" id="GO:0045275">
    <property type="term" value="C:respiratory chain complex III"/>
    <property type="evidence" value="ECO:0007669"/>
    <property type="project" value="InterPro"/>
</dbReference>
<evidence type="ECO:0000256" key="7">
    <source>
        <dbReference type="ARBA" id="ARBA00022660"/>
    </source>
</evidence>
<evidence type="ECO:0000256" key="16">
    <source>
        <dbReference type="ARBA" id="ARBA00023136"/>
    </source>
</evidence>
<dbReference type="CDD" id="cd00284">
    <property type="entry name" value="Cytochrome_b_N"/>
    <property type="match status" value="1"/>
</dbReference>
<reference evidence="23" key="1">
    <citation type="submission" date="2006-12" db="EMBL/GenBank/DDBJ databases">
        <title>Phylogeographic Analysis of Cynopterus horsfieldi (Genus: Cynopterus) Inferred from DNA Sequencing of Complete Cytochrome b Mitochondrial DNA (mtDNA) Region.</title>
        <authorList>
            <person name="Kho Han Guan A."/>
            <person name="Abdullah M.T."/>
            <person name="Esa Y."/>
        </authorList>
    </citation>
    <scope>NUCLEOTIDE SEQUENCE</scope>
    <source>
        <strain evidence="23">SD24</strain>
    </source>
</reference>
<feature type="binding site" description="axial binding residue" evidence="19">
    <location>
        <position position="83"/>
    </location>
    <ligand>
        <name>heme b</name>
        <dbReference type="ChEBI" id="CHEBI:60344"/>
        <label>b562</label>
    </ligand>
    <ligandPart>
        <name>Fe</name>
        <dbReference type="ChEBI" id="CHEBI:18248"/>
    </ligandPart>
</feature>
<dbReference type="CDD" id="cd00290">
    <property type="entry name" value="cytochrome_b_C"/>
    <property type="match status" value="1"/>
</dbReference>
<feature type="transmembrane region" description="Helical" evidence="20">
    <location>
        <begin position="140"/>
        <end position="158"/>
    </location>
</feature>
<feature type="binding site" description="axial binding residue" evidence="19">
    <location>
        <position position="182"/>
    </location>
    <ligand>
        <name>heme b</name>
        <dbReference type="ChEBI" id="CHEBI:60344"/>
        <label>b562</label>
    </ligand>
    <ligandPart>
        <name>Fe</name>
        <dbReference type="ChEBI" id="CHEBI:18248"/>
    </ligandPart>
</feature>
<dbReference type="PROSITE" id="PS51002">
    <property type="entry name" value="CYTB_NTER"/>
    <property type="match status" value="1"/>
</dbReference>
<dbReference type="PANTHER" id="PTHR19271:SF16">
    <property type="entry name" value="CYTOCHROME B"/>
    <property type="match status" value="1"/>
</dbReference>
<feature type="transmembrane region" description="Helical" evidence="20">
    <location>
        <begin position="288"/>
        <end position="307"/>
    </location>
</feature>
<dbReference type="PANTHER" id="PTHR19271">
    <property type="entry name" value="CYTOCHROME B"/>
    <property type="match status" value="1"/>
</dbReference>
<dbReference type="Gene3D" id="1.20.810.10">
    <property type="entry name" value="Cytochrome Bc1 Complex, Chain C"/>
    <property type="match status" value="1"/>
</dbReference>
<dbReference type="InterPro" id="IPR016174">
    <property type="entry name" value="Di-haem_cyt_TM"/>
</dbReference>
<protein>
    <recommendedName>
        <fullName evidence="4 20">Cytochrome b</fullName>
    </recommendedName>
</protein>
<dbReference type="InterPro" id="IPR048259">
    <property type="entry name" value="Cytochrome_b_N_euk/bac"/>
</dbReference>
<evidence type="ECO:0000256" key="12">
    <source>
        <dbReference type="ARBA" id="ARBA00022989"/>
    </source>
</evidence>
<feature type="transmembrane region" description="Helical" evidence="20">
    <location>
        <begin position="319"/>
        <end position="340"/>
    </location>
</feature>
<evidence type="ECO:0000313" key="23">
    <source>
        <dbReference type="EMBL" id="ABO27234.1"/>
    </source>
</evidence>
<dbReference type="AlphaFoldDB" id="A4GN82"/>
<keyword evidence="10" id="KW-0999">Mitochondrion inner membrane</keyword>
<keyword evidence="15 20" id="KW-0496">Mitochondrion</keyword>
<dbReference type="Pfam" id="PF00033">
    <property type="entry name" value="Cytochrome_B"/>
    <property type="match status" value="1"/>
</dbReference>
<dbReference type="Pfam" id="PF00032">
    <property type="entry name" value="Cytochrom_B_C"/>
    <property type="match status" value="1"/>
</dbReference>
<evidence type="ECO:0000256" key="1">
    <source>
        <dbReference type="ARBA" id="ARBA00002566"/>
    </source>
</evidence>
<dbReference type="InterPro" id="IPR027387">
    <property type="entry name" value="Cytb/b6-like_sf"/>
</dbReference>
<dbReference type="GO" id="GO:0008121">
    <property type="term" value="F:quinol-cytochrome-c reductase activity"/>
    <property type="evidence" value="ECO:0007669"/>
    <property type="project" value="InterPro"/>
</dbReference>
<dbReference type="GO" id="GO:0005743">
    <property type="term" value="C:mitochondrial inner membrane"/>
    <property type="evidence" value="ECO:0007669"/>
    <property type="project" value="UniProtKB-SubCell"/>
</dbReference>
<evidence type="ECO:0000256" key="4">
    <source>
        <dbReference type="ARBA" id="ARBA00013531"/>
    </source>
</evidence>
<keyword evidence="16 20" id="KW-0472">Membrane</keyword>
<evidence type="ECO:0000256" key="17">
    <source>
        <dbReference type="ARBA" id="ARBA00061233"/>
    </source>
</evidence>
<comment type="similarity">
    <text evidence="17 20">Belongs to the cytochrome b family.</text>
</comment>
<feature type="binding site" description="axial binding residue" evidence="19">
    <location>
        <position position="97"/>
    </location>
    <ligand>
        <name>heme b</name>
        <dbReference type="ChEBI" id="CHEBI:60344"/>
        <label>b566</label>
    </ligand>
    <ligandPart>
        <name>Fe</name>
        <dbReference type="ChEBI" id="CHEBI:18248"/>
    </ligandPart>
</feature>
<feature type="transmembrane region" description="Helical" evidence="20">
    <location>
        <begin position="77"/>
        <end position="98"/>
    </location>
</feature>
<evidence type="ECO:0000256" key="2">
    <source>
        <dbReference type="ARBA" id="ARBA00004448"/>
    </source>
</evidence>
<keyword evidence="14" id="KW-0830">Ubiquinone</keyword>
<dbReference type="InterPro" id="IPR005797">
    <property type="entry name" value="Cyt_b/b6_N"/>
</dbReference>
<geneLocation type="mitochondrion" evidence="23"/>
<feature type="transmembrane region" description="Helical" evidence="20">
    <location>
        <begin position="113"/>
        <end position="133"/>
    </location>
</feature>
<keyword evidence="12 20" id="KW-1133">Transmembrane helix</keyword>
<comment type="cofactor">
    <cofactor evidence="19">
        <name>heme</name>
        <dbReference type="ChEBI" id="CHEBI:30413"/>
    </cofactor>
    <text evidence="19">Binds 2 heme groups non-covalently.</text>
</comment>
<proteinExistence type="inferred from homology"/>
<comment type="subcellular location">
    <subcellularLocation>
        <location evidence="2">Mitochondrion inner membrane</location>
        <topology evidence="2">Multi-pass membrane protein</topology>
    </subcellularLocation>
</comment>
<feature type="transmembrane region" description="Helical" evidence="20">
    <location>
        <begin position="222"/>
        <end position="245"/>
    </location>
</feature>
<evidence type="ECO:0000256" key="8">
    <source>
        <dbReference type="ARBA" id="ARBA00022692"/>
    </source>
</evidence>
<keyword evidence="5 20" id="KW-0813">Transport</keyword>
<feature type="binding site" evidence="18">
    <location>
        <position position="201"/>
    </location>
    <ligand>
        <name>a ubiquinone</name>
        <dbReference type="ChEBI" id="CHEBI:16389"/>
    </ligand>
</feature>
<evidence type="ECO:0000256" key="5">
    <source>
        <dbReference type="ARBA" id="ARBA00022448"/>
    </source>
</evidence>
<name>A4GN82_CYNHO</name>
<dbReference type="GO" id="GO:0016491">
    <property type="term" value="F:oxidoreductase activity"/>
    <property type="evidence" value="ECO:0007669"/>
    <property type="project" value="UniProtKB-UniRule"/>
</dbReference>
<dbReference type="InterPro" id="IPR048260">
    <property type="entry name" value="Cytochrome_b_C_euk/bac"/>
</dbReference>
<organism evidence="23">
    <name type="scientific">Cynopterus horsfieldii</name>
    <name type="common">Horsfield's fruit bat</name>
    <dbReference type="NCBI Taxonomy" id="298109"/>
    <lineage>
        <taxon>Eukaryota</taxon>
        <taxon>Metazoa</taxon>
        <taxon>Chordata</taxon>
        <taxon>Craniata</taxon>
        <taxon>Vertebrata</taxon>
        <taxon>Euteleostomi</taxon>
        <taxon>Mammalia</taxon>
        <taxon>Eutheria</taxon>
        <taxon>Laurasiatheria</taxon>
        <taxon>Chiroptera</taxon>
        <taxon>Yinpterochiroptera</taxon>
        <taxon>Pteropodoidea</taxon>
        <taxon>Pteropodidae</taxon>
        <taxon>Cynopterinae</taxon>
        <taxon>Cynopterus</taxon>
    </lineage>
</organism>
<accession>A4GN82</accession>
<comment type="subunit">
    <text evidence="3">The cytochrome bc1 complex contains 11 subunits: 3 respiratory subunits (MT-CYB, CYC1 and UQCRFS1), 2 core proteins (UQCRC1 and UQCRC2) and 6 low-molecular weight proteins (UQCRH/QCR6, UQCRB/QCR7, UQCRQ/QCR8, UQCR10/QCR9, UQCR11/QCR10 and a cleavage product of UQCRFS1). This cytochrome bc1 complex then forms a dimer.</text>
</comment>
<evidence type="ECO:0000256" key="15">
    <source>
        <dbReference type="ARBA" id="ARBA00023128"/>
    </source>
</evidence>
<keyword evidence="13 19" id="KW-0408">Iron</keyword>
<dbReference type="InterPro" id="IPR005798">
    <property type="entry name" value="Cyt_b/b6_C"/>
</dbReference>
<feature type="transmembrane region" description="Helical" evidence="20">
    <location>
        <begin position="346"/>
        <end position="369"/>
    </location>
</feature>
<evidence type="ECO:0000256" key="20">
    <source>
        <dbReference type="RuleBase" id="RU362117"/>
    </source>
</evidence>
<sequence>MTNIHKSHPQFKLINDALVDLPAPSNISSWWNFGSLLGICLLIQILTGLFLAMHYTSDTVTAFHSVTHICRDVNYGWILRYLHANGASMFFICLFLHVGRGLYYGSYIYTETWSMGILLPFAVMATAFMGYVLPWGQMSFWGATVITNLLSAIPYIGTNLVEWIWGGFSVDKATLTRFFAFHFLLPFIISALVVVHILFLHETGSNNPTGILSDMDMIPFHPYYTIKDMLGALVMILALLLLVLFSPDLLGDPDNYVPANPLNTPPHIKPMWYFLFAYAILRSIPNKLGMVLALVLSILILALMPLLHTSKQRSMMFRPLSQCMFWLLVNDLLTLTWIGWQPVAHPFIIIGQLASILYFSLILILMPLVSIMMCRLLKW</sequence>
<evidence type="ECO:0000256" key="3">
    <source>
        <dbReference type="ARBA" id="ARBA00011088"/>
    </source>
</evidence>
<dbReference type="GO" id="GO:0046872">
    <property type="term" value="F:metal ion binding"/>
    <property type="evidence" value="ECO:0007669"/>
    <property type="project" value="UniProtKB-UniRule"/>
</dbReference>
<dbReference type="InterPro" id="IPR036150">
    <property type="entry name" value="Cyt_b/b6_C_sf"/>
</dbReference>
<feature type="transmembrane region" description="Helical" evidence="20">
    <location>
        <begin position="178"/>
        <end position="201"/>
    </location>
</feature>
<evidence type="ECO:0000256" key="13">
    <source>
        <dbReference type="ARBA" id="ARBA00023004"/>
    </source>
</evidence>
<keyword evidence="6 19" id="KW-0349">Heme</keyword>
<evidence type="ECO:0000256" key="19">
    <source>
        <dbReference type="PIRSR" id="PIRSR038885-2"/>
    </source>
</evidence>
<dbReference type="SUPFAM" id="SSF81342">
    <property type="entry name" value="Transmembrane di-heme cytochromes"/>
    <property type="match status" value="1"/>
</dbReference>
<evidence type="ECO:0000256" key="18">
    <source>
        <dbReference type="PIRSR" id="PIRSR038885-1"/>
    </source>
</evidence>
<dbReference type="InterPro" id="IPR030689">
    <property type="entry name" value="Cytochrome_b"/>
</dbReference>
<feature type="domain" description="Cytochrome b/b6 N-terminal region profile" evidence="21">
    <location>
        <begin position="1"/>
        <end position="209"/>
    </location>
</feature>
<evidence type="ECO:0000256" key="6">
    <source>
        <dbReference type="ARBA" id="ARBA00022617"/>
    </source>
</evidence>
<evidence type="ECO:0000256" key="9">
    <source>
        <dbReference type="ARBA" id="ARBA00022723"/>
    </source>
</evidence>
<dbReference type="PIRSF" id="PIRSF038885">
    <property type="entry name" value="COB"/>
    <property type="match status" value="1"/>
</dbReference>
<evidence type="ECO:0000259" key="22">
    <source>
        <dbReference type="PROSITE" id="PS51003"/>
    </source>
</evidence>
<dbReference type="SUPFAM" id="SSF81648">
    <property type="entry name" value="a domain/subunit of cytochrome bc1 complex (Ubiquinol-cytochrome c reductase)"/>
    <property type="match status" value="1"/>
</dbReference>
<comment type="function">
    <text evidence="1 20">Component of the ubiquinol-cytochrome c reductase complex (complex III or cytochrome b-c1 complex) that is part of the mitochondrial respiratory chain. The b-c1 complex mediates electron transfer from ubiquinol to cytochrome c. Contributes to the generation of a proton gradient across the mitochondrial membrane that is then used for ATP synthesis.</text>
</comment>
<dbReference type="FunFam" id="1.20.810.10:FF:000002">
    <property type="entry name" value="Cytochrome b"/>
    <property type="match status" value="1"/>
</dbReference>
<dbReference type="EMBL" id="EF201639">
    <property type="protein sequence ID" value="ABO27234.1"/>
    <property type="molecule type" value="Genomic_DNA"/>
</dbReference>
<keyword evidence="9 19" id="KW-0479">Metal-binding</keyword>
<evidence type="ECO:0000256" key="11">
    <source>
        <dbReference type="ARBA" id="ARBA00022982"/>
    </source>
</evidence>
<feature type="domain" description="Cytochrome b/b6 C-terminal region profile" evidence="22">
    <location>
        <begin position="210"/>
        <end position="379"/>
    </location>
</feature>
<feature type="binding site" description="axial binding residue" evidence="19">
    <location>
        <position position="196"/>
    </location>
    <ligand>
        <name>heme b</name>
        <dbReference type="ChEBI" id="CHEBI:60344"/>
        <label>b566</label>
    </ligand>
    <ligandPart>
        <name>Fe</name>
        <dbReference type="ChEBI" id="CHEBI:18248"/>
    </ligandPart>
</feature>